<dbReference type="Gene3D" id="1.10.530.10">
    <property type="match status" value="1"/>
</dbReference>
<protein>
    <recommendedName>
        <fullName evidence="2">Transglycosylase SLT domain-containing protein</fullName>
    </recommendedName>
</protein>
<dbReference type="Proteomes" id="UP000555448">
    <property type="component" value="Unassembled WGS sequence"/>
</dbReference>
<dbReference type="AlphaFoldDB" id="A0A7W7K902"/>
<evidence type="ECO:0000259" key="2">
    <source>
        <dbReference type="Pfam" id="PF01464"/>
    </source>
</evidence>
<name>A0A7W7K902_9SPHN</name>
<comment type="caution">
    <text evidence="3">The sequence shown here is derived from an EMBL/GenBank/DDBJ whole genome shotgun (WGS) entry which is preliminary data.</text>
</comment>
<dbReference type="InterPro" id="IPR008258">
    <property type="entry name" value="Transglycosylase_SLT_dom_1"/>
</dbReference>
<organism evidence="3 4">
    <name type="scientific">Novosphingobium chloroacetimidivorans</name>
    <dbReference type="NCBI Taxonomy" id="1428314"/>
    <lineage>
        <taxon>Bacteria</taxon>
        <taxon>Pseudomonadati</taxon>
        <taxon>Pseudomonadota</taxon>
        <taxon>Alphaproteobacteria</taxon>
        <taxon>Sphingomonadales</taxon>
        <taxon>Sphingomonadaceae</taxon>
        <taxon>Novosphingobium</taxon>
    </lineage>
</organism>
<gene>
    <name evidence="3" type="ORF">HNO88_001450</name>
</gene>
<dbReference type="RefSeq" id="WP_221419860.1">
    <property type="nucleotide sequence ID" value="NZ_JACHLR010000004.1"/>
</dbReference>
<dbReference type="EMBL" id="JACHLR010000004">
    <property type="protein sequence ID" value="MBB4858136.1"/>
    <property type="molecule type" value="Genomic_DNA"/>
</dbReference>
<feature type="domain" description="Transglycosylase SLT" evidence="2">
    <location>
        <begin position="24"/>
        <end position="70"/>
    </location>
</feature>
<keyword evidence="4" id="KW-1185">Reference proteome</keyword>
<dbReference type="InterPro" id="IPR023346">
    <property type="entry name" value="Lysozyme-like_dom_sf"/>
</dbReference>
<sequence length="297" mass="29940">MPDTPYLGASAAAAANGTPVRAAIARAAQATGVDFNYLLAQAKIESSLNPSARAGTSSAAGLYQFTNGTWLQTLDRHGAEHGLGWAGDAISGGRITDPNVRAQIMALRYDANASALMAGELAADNRAELATALGREPDAAELYLGHFLGIGGATSFLTTLASDPNASAASILPQAAAANRGIFYGPGGARSVSSVMELIRGRVAGAMESGGAELWASASTGASEYAFAQASGAPGFNLPVGGPIAQEFHSAQAAMPSATSVPTRSMADTLNESFGGNAPGAPAHVRDAYAKLARFGL</sequence>
<dbReference type="Pfam" id="PF01464">
    <property type="entry name" value="SLT"/>
    <property type="match status" value="1"/>
</dbReference>
<proteinExistence type="inferred from homology"/>
<comment type="similarity">
    <text evidence="1">Belongs to the virb1 family.</text>
</comment>
<evidence type="ECO:0000313" key="3">
    <source>
        <dbReference type="EMBL" id="MBB4858136.1"/>
    </source>
</evidence>
<accession>A0A7W7K902</accession>
<evidence type="ECO:0000313" key="4">
    <source>
        <dbReference type="Proteomes" id="UP000555448"/>
    </source>
</evidence>
<reference evidence="3 4" key="1">
    <citation type="submission" date="2020-08" db="EMBL/GenBank/DDBJ databases">
        <title>Functional genomics of gut bacteria from endangered species of beetles.</title>
        <authorList>
            <person name="Carlos-Shanley C."/>
        </authorList>
    </citation>
    <scope>NUCLEOTIDE SEQUENCE [LARGE SCALE GENOMIC DNA]</scope>
    <source>
        <strain evidence="3 4">S00245</strain>
    </source>
</reference>
<dbReference type="SUPFAM" id="SSF53955">
    <property type="entry name" value="Lysozyme-like"/>
    <property type="match status" value="1"/>
</dbReference>
<evidence type="ECO:0000256" key="1">
    <source>
        <dbReference type="ARBA" id="ARBA00009387"/>
    </source>
</evidence>